<reference evidence="2 4" key="1">
    <citation type="submission" date="2016-01" db="EMBL/GenBank/DDBJ databases">
        <title>Genome Sequences of Twelve Sporeforming Bacillus Species Isolated from Foods.</title>
        <authorList>
            <person name="Berendsen E.M."/>
            <person name="Wells-Bennik M.H."/>
            <person name="Krawcyk A.O."/>
            <person name="De Jong A."/>
            <person name="Holsappel S."/>
            <person name="Eijlander R.T."/>
            <person name="Kuipers O.P."/>
        </authorList>
    </citation>
    <scope>NUCLEOTIDE SEQUENCE [LARGE SCALE GENOMIC DNA]</scope>
    <source>
        <strain evidence="2 4">B4102</strain>
    </source>
</reference>
<dbReference type="Proteomes" id="UP000595512">
    <property type="component" value="Chromosome"/>
</dbReference>
<dbReference type="RefSeq" id="WP_066233381.1">
    <property type="nucleotide sequence ID" value="NZ_CP066701.1"/>
</dbReference>
<keyword evidence="1" id="KW-0472">Membrane</keyword>
<gene>
    <name evidence="2" type="ORF">B4102_1141</name>
    <name evidence="3" type="ORF">JGZ69_20230</name>
</gene>
<sequence length="62" mass="7202">MEKSYYVATILFGWIILLAIATFSIIAFKMGYFIIGLIFILLTIASIIMNILFIRKFKKQHV</sequence>
<evidence type="ECO:0000256" key="1">
    <source>
        <dbReference type="SAM" id="Phobius"/>
    </source>
</evidence>
<dbReference type="EMBL" id="LQYN01000073">
    <property type="protein sequence ID" value="KYD00129.1"/>
    <property type="molecule type" value="Genomic_DNA"/>
</dbReference>
<proteinExistence type="predicted"/>
<name>A0A150KPJ1_9BACI</name>
<dbReference type="AlphaFoldDB" id="A0A150KPJ1"/>
<keyword evidence="4" id="KW-1185">Reference proteome</keyword>
<evidence type="ECO:0000313" key="3">
    <source>
        <dbReference type="EMBL" id="QQX25018.1"/>
    </source>
</evidence>
<dbReference type="EMBL" id="CP066701">
    <property type="protein sequence ID" value="QQX25018.1"/>
    <property type="molecule type" value="Genomic_DNA"/>
</dbReference>
<evidence type="ECO:0000313" key="2">
    <source>
        <dbReference type="EMBL" id="KYD00129.1"/>
    </source>
</evidence>
<organism evidence="2 4">
    <name type="scientific">Heyndrickxia sporothermodurans</name>
    <dbReference type="NCBI Taxonomy" id="46224"/>
    <lineage>
        <taxon>Bacteria</taxon>
        <taxon>Bacillati</taxon>
        <taxon>Bacillota</taxon>
        <taxon>Bacilli</taxon>
        <taxon>Bacillales</taxon>
        <taxon>Bacillaceae</taxon>
        <taxon>Heyndrickxia</taxon>
    </lineage>
</organism>
<feature type="transmembrane region" description="Helical" evidence="1">
    <location>
        <begin position="5"/>
        <end position="26"/>
    </location>
</feature>
<dbReference type="KEGG" id="hspo:JGZ69_20230"/>
<evidence type="ECO:0000313" key="4">
    <source>
        <dbReference type="Proteomes" id="UP000075666"/>
    </source>
</evidence>
<evidence type="ECO:0000313" key="5">
    <source>
        <dbReference type="Proteomes" id="UP000595512"/>
    </source>
</evidence>
<dbReference type="Proteomes" id="UP000075666">
    <property type="component" value="Unassembled WGS sequence"/>
</dbReference>
<feature type="transmembrane region" description="Helical" evidence="1">
    <location>
        <begin position="32"/>
        <end position="54"/>
    </location>
</feature>
<keyword evidence="1" id="KW-1133">Transmembrane helix</keyword>
<accession>A0A150KPJ1</accession>
<dbReference type="GeneID" id="62500183"/>
<reference evidence="3 5" key="2">
    <citation type="submission" date="2020-12" db="EMBL/GenBank/DDBJ databases">
        <title>Taxonomic evaluation of the Bacillus sporothermodurans group of bacteria based on whole genome sequences.</title>
        <authorList>
            <person name="Fiedler G."/>
            <person name="Herbstmann A.-D."/>
            <person name="Doll E."/>
            <person name="Wenning M."/>
            <person name="Brinks E."/>
            <person name="Kabisch J."/>
            <person name="Breitenwieser F."/>
            <person name="Lappann M."/>
            <person name="Boehnlein C."/>
            <person name="Franz C."/>
        </authorList>
    </citation>
    <scope>NUCLEOTIDE SEQUENCE [LARGE SCALE GENOMIC DNA]</scope>
    <source>
        <strain evidence="3 5">DSM 10599</strain>
    </source>
</reference>
<keyword evidence="1" id="KW-0812">Transmembrane</keyword>
<dbReference type="OrthoDB" id="2933657at2"/>
<dbReference type="STRING" id="46224.B4102_1141"/>
<dbReference type="PATRIC" id="fig|46224.3.peg.3870"/>
<protein>
    <submittedName>
        <fullName evidence="2">Uncharacterized protein</fullName>
    </submittedName>
</protein>